<name>A0ABV9ZR50_9PSEU</name>
<keyword evidence="2" id="KW-1185">Reference proteome</keyword>
<organism evidence="1 2">
    <name type="scientific">Actinomycetospora rhizophila</name>
    <dbReference type="NCBI Taxonomy" id="1416876"/>
    <lineage>
        <taxon>Bacteria</taxon>
        <taxon>Bacillati</taxon>
        <taxon>Actinomycetota</taxon>
        <taxon>Actinomycetes</taxon>
        <taxon>Pseudonocardiales</taxon>
        <taxon>Pseudonocardiaceae</taxon>
        <taxon>Actinomycetospora</taxon>
    </lineage>
</organism>
<dbReference type="EC" id="3.4.-.-" evidence="1"/>
<dbReference type="GO" id="GO:0016787">
    <property type="term" value="F:hydrolase activity"/>
    <property type="evidence" value="ECO:0007669"/>
    <property type="project" value="UniProtKB-KW"/>
</dbReference>
<evidence type="ECO:0000313" key="1">
    <source>
        <dbReference type="EMBL" id="MFC5142959.1"/>
    </source>
</evidence>
<dbReference type="Gene3D" id="3.40.50.1820">
    <property type="entry name" value="alpha/beta hydrolase"/>
    <property type="match status" value="1"/>
</dbReference>
<keyword evidence="1" id="KW-0378">Hydrolase</keyword>
<comment type="caution">
    <text evidence="1">The sequence shown here is derived from an EMBL/GenBank/DDBJ whole genome shotgun (WGS) entry which is preliminary data.</text>
</comment>
<protein>
    <submittedName>
        <fullName evidence="1">Alpha/beta hydrolase family protein</fullName>
        <ecNumber evidence="1">3.4.-.-</ecNumber>
    </submittedName>
</protein>
<sequence>MSAVEADAVTETDDQLEAALDGLAQGLAHAVRSPILRTPAECGLAFEDVSFPSTDGTPLEAWFIPCEGSEKLIVFEHPMMFNRYGFAAHVEPWRSAFGEGYGNDVEVSFIPNYRILHDAGYNVLTFDFRNFGLSGAANGGLMSGNRFEVRDVLGALAYVRSRPELAAMTVGIFAGCMGANATFRAIHTEPAAFEGVRCLVAPLLLSPMAFVERALENLGVSTEHAGEVERRTRLLTSCSLSEGSPVAWAPSVTMPTLTYGVREDALVAPDDLEAAYAAIGADDKSMFWIEGTRARWDGYLYFQRHPETVLARLADHMG</sequence>
<accession>A0ABV9ZR50</accession>
<gene>
    <name evidence="1" type="ORF">ACFPK1_32385</name>
</gene>
<dbReference type="EMBL" id="JBHSKG010000031">
    <property type="protein sequence ID" value="MFC5142959.1"/>
    <property type="molecule type" value="Genomic_DNA"/>
</dbReference>
<dbReference type="RefSeq" id="WP_378025045.1">
    <property type="nucleotide sequence ID" value="NZ_JBHSKG010000031.1"/>
</dbReference>
<proteinExistence type="predicted"/>
<dbReference type="Proteomes" id="UP001596175">
    <property type="component" value="Unassembled WGS sequence"/>
</dbReference>
<evidence type="ECO:0000313" key="2">
    <source>
        <dbReference type="Proteomes" id="UP001596175"/>
    </source>
</evidence>
<dbReference type="InterPro" id="IPR029058">
    <property type="entry name" value="AB_hydrolase_fold"/>
</dbReference>
<dbReference type="SUPFAM" id="SSF53474">
    <property type="entry name" value="alpha/beta-Hydrolases"/>
    <property type="match status" value="1"/>
</dbReference>
<reference evidence="2" key="1">
    <citation type="journal article" date="2019" name="Int. J. Syst. Evol. Microbiol.">
        <title>The Global Catalogue of Microorganisms (GCM) 10K type strain sequencing project: providing services to taxonomists for standard genome sequencing and annotation.</title>
        <authorList>
            <consortium name="The Broad Institute Genomics Platform"/>
            <consortium name="The Broad Institute Genome Sequencing Center for Infectious Disease"/>
            <person name="Wu L."/>
            <person name="Ma J."/>
        </authorList>
    </citation>
    <scope>NUCLEOTIDE SEQUENCE [LARGE SCALE GENOMIC DNA]</scope>
    <source>
        <strain evidence="2">XZYJ18</strain>
    </source>
</reference>